<dbReference type="RefSeq" id="WP_227229489.1">
    <property type="nucleotide sequence ID" value="NZ_JAJCVJ010000002.1"/>
</dbReference>
<gene>
    <name evidence="3" type="ORF">ACFPJ5_09770</name>
</gene>
<keyword evidence="2" id="KW-1133">Transmembrane helix</keyword>
<proteinExistence type="predicted"/>
<evidence type="ECO:0000256" key="1">
    <source>
        <dbReference type="SAM" id="MobiDB-lite"/>
    </source>
</evidence>
<dbReference type="EMBL" id="JBHSKX010000002">
    <property type="protein sequence ID" value="MFC5367228.1"/>
    <property type="molecule type" value="Genomic_DNA"/>
</dbReference>
<accession>A0ABD5RBC3</accession>
<keyword evidence="2" id="KW-0812">Transmembrane</keyword>
<feature type="compositionally biased region" description="Basic and acidic residues" evidence="1">
    <location>
        <begin position="247"/>
        <end position="257"/>
    </location>
</feature>
<evidence type="ECO:0008006" key="5">
    <source>
        <dbReference type="Google" id="ProtNLM"/>
    </source>
</evidence>
<feature type="transmembrane region" description="Helical" evidence="2">
    <location>
        <begin position="55"/>
        <end position="76"/>
    </location>
</feature>
<feature type="transmembrane region" description="Helical" evidence="2">
    <location>
        <begin position="20"/>
        <end position="43"/>
    </location>
</feature>
<feature type="compositionally biased region" description="Polar residues" evidence="1">
    <location>
        <begin position="233"/>
        <end position="246"/>
    </location>
</feature>
<reference evidence="3 4" key="1">
    <citation type="journal article" date="2019" name="Int. J. Syst. Evol. Microbiol.">
        <title>The Global Catalogue of Microorganisms (GCM) 10K type strain sequencing project: providing services to taxonomists for standard genome sequencing and annotation.</title>
        <authorList>
            <consortium name="The Broad Institute Genomics Platform"/>
            <consortium name="The Broad Institute Genome Sequencing Center for Infectious Disease"/>
            <person name="Wu L."/>
            <person name="Ma J."/>
        </authorList>
    </citation>
    <scope>NUCLEOTIDE SEQUENCE [LARGE SCALE GENOMIC DNA]</scope>
    <source>
        <strain evidence="3 4">CGMCC 1.12237</strain>
    </source>
</reference>
<feature type="region of interest" description="Disordered" evidence="1">
    <location>
        <begin position="233"/>
        <end position="257"/>
    </location>
</feature>
<name>A0ABD5RBC3_9EURY</name>
<sequence length="257" mass="28972">MNDTTSVSSLLDDFSTMEMALFVVVLGIIVISTLAALLLSSVMILTQGIRTPGEYATFVSGSATVVLVVLTGWYTVETRRMARETEIARQEEKEWRKKKDEMSRDKLRRGLLGEVRRTEGLDSFAEEYSPFMSYAGDIIPRTVYSQNAGEIGKLTEEEISIVVDYYTQVQMIDTAMKMQNQYDISAQRGLKEILFSQSHSLKQRQGAEERADEVRELIYDLIETRDEVISTLENNLNDTADGSSSEGTEKDSRRESG</sequence>
<dbReference type="Proteomes" id="UP001596201">
    <property type="component" value="Unassembled WGS sequence"/>
</dbReference>
<organism evidence="3 4">
    <name type="scientific">Salinirubrum litoreum</name>
    <dbReference type="NCBI Taxonomy" id="1126234"/>
    <lineage>
        <taxon>Archaea</taxon>
        <taxon>Methanobacteriati</taxon>
        <taxon>Methanobacteriota</taxon>
        <taxon>Stenosarchaea group</taxon>
        <taxon>Halobacteria</taxon>
        <taxon>Halobacteriales</taxon>
        <taxon>Haloferacaceae</taxon>
        <taxon>Salinirubrum</taxon>
    </lineage>
</organism>
<evidence type="ECO:0000313" key="3">
    <source>
        <dbReference type="EMBL" id="MFC5367228.1"/>
    </source>
</evidence>
<keyword evidence="4" id="KW-1185">Reference proteome</keyword>
<comment type="caution">
    <text evidence="3">The sequence shown here is derived from an EMBL/GenBank/DDBJ whole genome shotgun (WGS) entry which is preliminary data.</text>
</comment>
<keyword evidence="2" id="KW-0472">Membrane</keyword>
<protein>
    <recommendedName>
        <fullName evidence="5">5-bromo-4-chloroindolyl phosphate hydrolysis protein</fullName>
    </recommendedName>
</protein>
<evidence type="ECO:0000313" key="4">
    <source>
        <dbReference type="Proteomes" id="UP001596201"/>
    </source>
</evidence>
<dbReference type="AlphaFoldDB" id="A0ABD5RBC3"/>
<evidence type="ECO:0000256" key="2">
    <source>
        <dbReference type="SAM" id="Phobius"/>
    </source>
</evidence>